<keyword evidence="3" id="KW-1185">Reference proteome</keyword>
<comment type="caution">
    <text evidence="2">The sequence shown here is derived from an EMBL/GenBank/DDBJ whole genome shotgun (WGS) entry which is preliminary data.</text>
</comment>
<keyword evidence="1" id="KW-1133">Transmembrane helix</keyword>
<sequence length="114" mass="11984">MKRESGQTYIDLVVAIPILVAFAFLMVQGVMIAGGVDATTKAARDAARAVTLDRDPRAAAAAALPDGVRLESVERYECDGVCVRVRANVPIGVKGFATTSGMDITRTAEFPDVG</sequence>
<accession>A0A0L6CL32</accession>
<name>A0A0L6CL32_9MICO</name>
<proteinExistence type="predicted"/>
<organism evidence="2 3">
    <name type="scientific">Luteipulveratus halotolerans</name>
    <dbReference type="NCBI Taxonomy" id="1631356"/>
    <lineage>
        <taxon>Bacteria</taxon>
        <taxon>Bacillati</taxon>
        <taxon>Actinomycetota</taxon>
        <taxon>Actinomycetes</taxon>
        <taxon>Micrococcales</taxon>
        <taxon>Dermacoccaceae</taxon>
        <taxon>Luteipulveratus</taxon>
    </lineage>
</organism>
<keyword evidence="1" id="KW-0472">Membrane</keyword>
<evidence type="ECO:0000313" key="3">
    <source>
        <dbReference type="Proteomes" id="UP000037397"/>
    </source>
</evidence>
<evidence type="ECO:0008006" key="4">
    <source>
        <dbReference type="Google" id="ProtNLM"/>
    </source>
</evidence>
<dbReference type="STRING" id="1631356.VV01_16305"/>
<reference evidence="3" key="1">
    <citation type="submission" date="2015-03" db="EMBL/GenBank/DDBJ databases">
        <title>Luteipulveratus halotolerans sp. nov., a novel actinobacterium (Dermacoccaceae) from Sarawak, Malaysia.</title>
        <authorList>
            <person name="Juboi H."/>
            <person name="Basik A."/>
            <person name="Shamsul S.S."/>
            <person name="Arnold P."/>
            <person name="Schmitt E.K."/>
            <person name="Sanglier J.-J."/>
            <person name="Yeo T."/>
        </authorList>
    </citation>
    <scope>NUCLEOTIDE SEQUENCE [LARGE SCALE GENOMIC DNA]</scope>
    <source>
        <strain evidence="3">C296001</strain>
    </source>
</reference>
<feature type="transmembrane region" description="Helical" evidence="1">
    <location>
        <begin position="12"/>
        <end position="36"/>
    </location>
</feature>
<dbReference type="OrthoDB" id="5149858at2"/>
<keyword evidence="1" id="KW-0812">Transmembrane</keyword>
<dbReference type="Proteomes" id="UP000037397">
    <property type="component" value="Unassembled WGS sequence"/>
</dbReference>
<protein>
    <recommendedName>
        <fullName evidence="4">Pilus assembly protein TadE</fullName>
    </recommendedName>
</protein>
<dbReference type="EMBL" id="LAIR01000002">
    <property type="protein sequence ID" value="KNX38355.1"/>
    <property type="molecule type" value="Genomic_DNA"/>
</dbReference>
<evidence type="ECO:0000256" key="1">
    <source>
        <dbReference type="SAM" id="Phobius"/>
    </source>
</evidence>
<dbReference type="RefSeq" id="WP_050670800.1">
    <property type="nucleotide sequence ID" value="NZ_LAIR01000002.1"/>
</dbReference>
<dbReference type="AlphaFoldDB" id="A0A0L6CL32"/>
<evidence type="ECO:0000313" key="2">
    <source>
        <dbReference type="EMBL" id="KNX38355.1"/>
    </source>
</evidence>
<gene>
    <name evidence="2" type="ORF">VV01_16305</name>
</gene>